<evidence type="ECO:0000256" key="2">
    <source>
        <dbReference type="ARBA" id="ARBA00022723"/>
    </source>
</evidence>
<dbReference type="Pfam" id="PF00034">
    <property type="entry name" value="Cytochrom_C"/>
    <property type="match status" value="1"/>
</dbReference>
<keyword evidence="3 4" id="KW-0408">Iron</keyword>
<feature type="domain" description="Cytochrome c" evidence="5">
    <location>
        <begin position="893"/>
        <end position="977"/>
    </location>
</feature>
<keyword evidence="7" id="KW-1185">Reference proteome</keyword>
<dbReference type="GO" id="GO:0046872">
    <property type="term" value="F:metal ion binding"/>
    <property type="evidence" value="ECO:0007669"/>
    <property type="project" value="UniProtKB-KW"/>
</dbReference>
<reference evidence="6" key="1">
    <citation type="journal article" date="2014" name="Int. J. Syst. Evol. Microbiol.">
        <title>Complete genome sequence of Corynebacterium casei LMG S-19264T (=DSM 44701T), isolated from a smear-ripened cheese.</title>
        <authorList>
            <consortium name="US DOE Joint Genome Institute (JGI-PGF)"/>
            <person name="Walter F."/>
            <person name="Albersmeier A."/>
            <person name="Kalinowski J."/>
            <person name="Ruckert C."/>
        </authorList>
    </citation>
    <scope>NUCLEOTIDE SEQUENCE</scope>
    <source>
        <strain evidence="6">KCTC 12988</strain>
    </source>
</reference>
<name>A0A918WMY9_9BACT</name>
<dbReference type="InterPro" id="IPR046476">
    <property type="entry name" value="DUF6797"/>
</dbReference>
<dbReference type="GO" id="GO:0009055">
    <property type="term" value="F:electron transfer activity"/>
    <property type="evidence" value="ECO:0007669"/>
    <property type="project" value="InterPro"/>
</dbReference>
<dbReference type="InterPro" id="IPR009056">
    <property type="entry name" value="Cyt_c-like_dom"/>
</dbReference>
<reference evidence="6" key="2">
    <citation type="submission" date="2020-09" db="EMBL/GenBank/DDBJ databases">
        <authorList>
            <person name="Sun Q."/>
            <person name="Kim S."/>
        </authorList>
    </citation>
    <scope>NUCLEOTIDE SEQUENCE</scope>
    <source>
        <strain evidence="6">KCTC 12988</strain>
    </source>
</reference>
<dbReference type="Gene3D" id="1.10.760.10">
    <property type="entry name" value="Cytochrome c-like domain"/>
    <property type="match status" value="1"/>
</dbReference>
<accession>A0A918WMY9</accession>
<dbReference type="Gene3D" id="2.120.10.30">
    <property type="entry name" value="TolB, C-terminal domain"/>
    <property type="match status" value="1"/>
</dbReference>
<dbReference type="PANTHER" id="PTHR33546:SF1">
    <property type="entry name" value="LARGE, MULTIFUNCTIONAL SECRETED PROTEIN"/>
    <property type="match status" value="1"/>
</dbReference>
<gene>
    <name evidence="6" type="ORF">GCM10007100_26320</name>
</gene>
<evidence type="ECO:0000313" key="6">
    <source>
        <dbReference type="EMBL" id="GHC58160.1"/>
    </source>
</evidence>
<dbReference type="PANTHER" id="PTHR33546">
    <property type="entry name" value="LARGE, MULTIFUNCTIONAL SECRETED PROTEIN-RELATED"/>
    <property type="match status" value="1"/>
</dbReference>
<keyword evidence="1 4" id="KW-0349">Heme</keyword>
<evidence type="ECO:0000256" key="4">
    <source>
        <dbReference type="PROSITE-ProRule" id="PRU00433"/>
    </source>
</evidence>
<dbReference type="Proteomes" id="UP000644507">
    <property type="component" value="Unassembled WGS sequence"/>
</dbReference>
<dbReference type="EMBL" id="BMXI01000011">
    <property type="protein sequence ID" value="GHC58160.1"/>
    <property type="molecule type" value="Genomic_DNA"/>
</dbReference>
<dbReference type="InterPro" id="IPR036909">
    <property type="entry name" value="Cyt_c-like_dom_sf"/>
</dbReference>
<dbReference type="InterPro" id="IPR011042">
    <property type="entry name" value="6-blade_b-propeller_TolB-like"/>
</dbReference>
<organism evidence="6 7">
    <name type="scientific">Roseibacillus persicicus</name>
    <dbReference type="NCBI Taxonomy" id="454148"/>
    <lineage>
        <taxon>Bacteria</taxon>
        <taxon>Pseudomonadati</taxon>
        <taxon>Verrucomicrobiota</taxon>
        <taxon>Verrucomicrobiia</taxon>
        <taxon>Verrucomicrobiales</taxon>
        <taxon>Verrucomicrobiaceae</taxon>
        <taxon>Roseibacillus</taxon>
    </lineage>
</organism>
<evidence type="ECO:0000313" key="7">
    <source>
        <dbReference type="Proteomes" id="UP000644507"/>
    </source>
</evidence>
<evidence type="ECO:0000256" key="3">
    <source>
        <dbReference type="ARBA" id="ARBA00023004"/>
    </source>
</evidence>
<dbReference type="SUPFAM" id="SSF63829">
    <property type="entry name" value="Calcium-dependent phosphotriesterase"/>
    <property type="match status" value="1"/>
</dbReference>
<proteinExistence type="predicted"/>
<dbReference type="AlphaFoldDB" id="A0A918WMY9"/>
<dbReference type="SUPFAM" id="SSF46626">
    <property type="entry name" value="Cytochrome c"/>
    <property type="match status" value="1"/>
</dbReference>
<comment type="caution">
    <text evidence="6">The sequence shown here is derived from an EMBL/GenBank/DDBJ whole genome shotgun (WGS) entry which is preliminary data.</text>
</comment>
<dbReference type="RefSeq" id="WP_189570636.1">
    <property type="nucleotide sequence ID" value="NZ_BMXI01000011.1"/>
</dbReference>
<protein>
    <recommendedName>
        <fullName evidence="5">Cytochrome c domain-containing protein</fullName>
    </recommendedName>
</protein>
<dbReference type="GO" id="GO:0020037">
    <property type="term" value="F:heme binding"/>
    <property type="evidence" value="ECO:0007669"/>
    <property type="project" value="InterPro"/>
</dbReference>
<sequence>MKSLSFLFALVLPTTFLFGEELLFREDFKEVEAHIPAVKEDLTSPFLGFERLGPGESQIKLSYHPEIPNDPHYLWNGLCPGPVLMAFPFKEVTDLSAPDWVCRLNTKNFGKSTLHLSIRSGGRWYAQKKSVATARDWNDQFLPLHSEDWFELDPKKVTLGKQAKILNFKAIDAIGFAAPVKADGSKDCIRLNWFELVQDAEAKNQASLLPKGEFLENETPFLRSALVFTHEGETHLVRRGVLVPLHHDNLWACFDPDLLRWVVVWKAPTGRSPISYDSMASVSFPDKKAKASKAPRLKGEVLLTFPKNPYYKEQIKDTRQTTLIDSDLPVGPSATGRWEGITLSGKRPILNYTIGGRLYREQVSASQKHIFENFVDRQREPGFSTGHSGVAIFYSADGQVHPSAAEFPEPAKPEPIFPETFRVKNPQAKADGPFTVRNQTFPNSGRPIRSVDIAFQADGTALVLTLDGDVWQIKDIESDEPAWTRVATGIFEPMAIEVSADGKVYTLGRDQITQLMDSNNDGHFDIFRNASDAFLQTIHTRDYATSLAVGADGSFYLAKGGITNIGAKGIEDELSAHRGTILHITADGMKATVLADGLRLPFVGLRNDGTVFASDQQGHFIPSTPLHLLAKGTPYLGFEPTNFRKAKSVVEPLLWYPYQANRSAAGFCTTSSQAFPDLANTFLQVSWNGRLFAIETPERGLPFSWQLPLQLDFPALNGASHPQSGRLYVTGLGISGYKPTTPEFVGFASIEQTQPFPTPKNLAVESQSIAVRFNRPFTAKESIIPGNPLLRLFNVHRTPNYGSGHYLWNNKPGEHLITASKFAPSSDRQQFEMDFDVNLRRSDVFDLQLNITSDTTNFPIHLYTRPHHLPEASSRDLKALEDAERDAKKLDKGDAAVGKPLFTQYACSGCHALDGQKLTGPPLNGVAGRLDVAKLRESILNPTAEIAPGYEPSMPSFEGVIPPQDLEHLLEFLRTLK</sequence>
<keyword evidence="2 4" id="KW-0479">Metal-binding</keyword>
<evidence type="ECO:0000259" key="5">
    <source>
        <dbReference type="PROSITE" id="PS51007"/>
    </source>
</evidence>
<dbReference type="PROSITE" id="PS51007">
    <property type="entry name" value="CYTC"/>
    <property type="match status" value="1"/>
</dbReference>
<dbReference type="Pfam" id="PF20601">
    <property type="entry name" value="DUF6797"/>
    <property type="match status" value="1"/>
</dbReference>
<evidence type="ECO:0000256" key="1">
    <source>
        <dbReference type="ARBA" id="ARBA00022617"/>
    </source>
</evidence>